<accession>C4LE20</accession>
<dbReference type="KEGG" id="tau:Tola_1224"/>
<gene>
    <name evidence="1" type="ordered locus">Tola_1224</name>
</gene>
<dbReference type="HOGENOM" id="CLU_169070_0_0_6"/>
<dbReference type="AlphaFoldDB" id="C4LE20"/>
<dbReference type="Proteomes" id="UP000009073">
    <property type="component" value="Chromosome"/>
</dbReference>
<proteinExistence type="predicted"/>
<reference evidence="2" key="1">
    <citation type="submission" date="2009-05" db="EMBL/GenBank/DDBJ databases">
        <title>Complete sequence of Tolumonas auensis DSM 9187.</title>
        <authorList>
            <consortium name="US DOE Joint Genome Institute"/>
            <person name="Lucas S."/>
            <person name="Copeland A."/>
            <person name="Lapidus A."/>
            <person name="Glavina del Rio T."/>
            <person name="Tice H."/>
            <person name="Bruce D."/>
            <person name="Goodwin L."/>
            <person name="Pitluck S."/>
            <person name="Chertkov O."/>
            <person name="Brettin T."/>
            <person name="Detter J.C."/>
            <person name="Han C."/>
            <person name="Larimer F."/>
            <person name="Land M."/>
            <person name="Hauser L."/>
            <person name="Kyrpides N."/>
            <person name="Mikhailova N."/>
            <person name="Spring S."/>
            <person name="Beller H."/>
        </authorList>
    </citation>
    <scope>NUCLEOTIDE SEQUENCE [LARGE SCALE GENOMIC DNA]</scope>
    <source>
        <strain evidence="2">DSM 9187 / TA4</strain>
    </source>
</reference>
<name>C4LE20_TOLAT</name>
<evidence type="ECO:0000313" key="1">
    <source>
        <dbReference type="EMBL" id="ACQ92841.1"/>
    </source>
</evidence>
<organism evidence="1 2">
    <name type="scientific">Tolumonas auensis (strain DSM 9187 / NBRC 110442 / TA 4)</name>
    <dbReference type="NCBI Taxonomy" id="595494"/>
    <lineage>
        <taxon>Bacteria</taxon>
        <taxon>Pseudomonadati</taxon>
        <taxon>Pseudomonadota</taxon>
        <taxon>Gammaproteobacteria</taxon>
        <taxon>Aeromonadales</taxon>
        <taxon>Aeromonadaceae</taxon>
        <taxon>Tolumonas</taxon>
    </lineage>
</organism>
<evidence type="ECO:0000313" key="2">
    <source>
        <dbReference type="Proteomes" id="UP000009073"/>
    </source>
</evidence>
<reference evidence="1 2" key="2">
    <citation type="journal article" date="2011" name="Stand. Genomic Sci.">
        <title>Complete genome sequence of Tolumonas auensis type strain (TA 4).</title>
        <authorList>
            <person name="Chertkov O."/>
            <person name="Copeland A."/>
            <person name="Lucas S."/>
            <person name="Lapidus A."/>
            <person name="Berry K.W."/>
            <person name="Detter J.C."/>
            <person name="Del Rio T.G."/>
            <person name="Hammon N."/>
            <person name="Dalin E."/>
            <person name="Tice H."/>
            <person name="Pitluck S."/>
            <person name="Richardson P."/>
            <person name="Bruce D."/>
            <person name="Goodwin L."/>
            <person name="Han C."/>
            <person name="Tapia R."/>
            <person name="Saunders E."/>
            <person name="Schmutz J."/>
            <person name="Brettin T."/>
            <person name="Larimer F."/>
            <person name="Land M."/>
            <person name="Hauser L."/>
            <person name="Spring S."/>
            <person name="Rohde M."/>
            <person name="Kyrpides N.C."/>
            <person name="Ivanova N."/>
            <person name="Goker M."/>
            <person name="Beller H.R."/>
            <person name="Klenk H.P."/>
            <person name="Woyke T."/>
        </authorList>
    </citation>
    <scope>NUCLEOTIDE SEQUENCE [LARGE SCALE GENOMIC DNA]</scope>
    <source>
        <strain evidence="2">DSM 9187 / TA4</strain>
    </source>
</reference>
<dbReference type="EMBL" id="CP001616">
    <property type="protein sequence ID" value="ACQ92841.1"/>
    <property type="molecule type" value="Genomic_DNA"/>
</dbReference>
<sequence>MRVGIEALTRELISQHDWIFPVVNGERIGHEIDIASVYLLHGIKALIVHGTSILEVEIEINSVENREMLHEKIRTLLEQPLIYPPHKHSD</sequence>
<keyword evidence="2" id="KW-1185">Reference proteome</keyword>
<protein>
    <submittedName>
        <fullName evidence="1">Uncharacterized protein</fullName>
    </submittedName>
</protein>
<dbReference type="RefSeq" id="WP_012729440.1">
    <property type="nucleotide sequence ID" value="NC_012691.1"/>
</dbReference>